<gene>
    <name evidence="1" type="ORF">ACFSUE_21655</name>
</gene>
<proteinExistence type="predicted"/>
<comment type="caution">
    <text evidence="1">The sequence shown here is derived from an EMBL/GenBank/DDBJ whole genome shotgun (WGS) entry which is preliminary data.</text>
</comment>
<dbReference type="RefSeq" id="WP_253063868.1">
    <property type="nucleotide sequence ID" value="NZ_JAMXWM010000025.1"/>
</dbReference>
<keyword evidence="2" id="KW-1185">Reference proteome</keyword>
<accession>A0ABW5SA87</accession>
<dbReference type="Proteomes" id="UP001597399">
    <property type="component" value="Unassembled WGS sequence"/>
</dbReference>
<name>A0ABW5SA87_9BACL</name>
<reference evidence="2" key="1">
    <citation type="journal article" date="2019" name="Int. J. Syst. Evol. Microbiol.">
        <title>The Global Catalogue of Microorganisms (GCM) 10K type strain sequencing project: providing services to taxonomists for standard genome sequencing and annotation.</title>
        <authorList>
            <consortium name="The Broad Institute Genomics Platform"/>
            <consortium name="The Broad Institute Genome Sequencing Center for Infectious Disease"/>
            <person name="Wu L."/>
            <person name="Ma J."/>
        </authorList>
    </citation>
    <scope>NUCLEOTIDE SEQUENCE [LARGE SCALE GENOMIC DNA]</scope>
    <source>
        <strain evidence="2">TISTR 2466</strain>
    </source>
</reference>
<evidence type="ECO:0000313" key="1">
    <source>
        <dbReference type="EMBL" id="MFD2696208.1"/>
    </source>
</evidence>
<organism evidence="1 2">
    <name type="scientific">Sporolactobacillus shoreicorticis</name>
    <dbReference type="NCBI Taxonomy" id="1923877"/>
    <lineage>
        <taxon>Bacteria</taxon>
        <taxon>Bacillati</taxon>
        <taxon>Bacillota</taxon>
        <taxon>Bacilli</taxon>
        <taxon>Bacillales</taxon>
        <taxon>Sporolactobacillaceae</taxon>
        <taxon>Sporolactobacillus</taxon>
    </lineage>
</organism>
<dbReference type="EMBL" id="JBHUMQ010000065">
    <property type="protein sequence ID" value="MFD2696208.1"/>
    <property type="molecule type" value="Genomic_DNA"/>
</dbReference>
<evidence type="ECO:0000313" key="2">
    <source>
        <dbReference type="Proteomes" id="UP001597399"/>
    </source>
</evidence>
<protein>
    <submittedName>
        <fullName evidence="1">Uncharacterized protein</fullName>
    </submittedName>
</protein>
<sequence length="151" mass="17282">MIQDLPTNTKFYLRHKPAHDLDRVTYHKTVGYINVANLSKSRVATYKQFEGSWYFGKKSTYTMYQLLITKNYIYYNLHPVALAGAVKSSQAVIKNNILYLNKVTLRGDGTQTFRKLTQTLKLEKKNGKKILIASKPDNVEISHFHGIAVGK</sequence>